<protein>
    <submittedName>
        <fullName evidence="2">Lipoate--protein ligase A</fullName>
    </submittedName>
</protein>
<dbReference type="InterPro" id="IPR050664">
    <property type="entry name" value="Octanoyltrans_LipM/LipL"/>
</dbReference>
<organism evidence="2 3">
    <name type="scientific">Thalassotalea marina</name>
    <dbReference type="NCBI Taxonomy" id="1673741"/>
    <lineage>
        <taxon>Bacteria</taxon>
        <taxon>Pseudomonadati</taxon>
        <taxon>Pseudomonadota</taxon>
        <taxon>Gammaproteobacteria</taxon>
        <taxon>Alteromonadales</taxon>
        <taxon>Colwelliaceae</taxon>
        <taxon>Thalassotalea</taxon>
    </lineage>
</organism>
<reference evidence="2" key="2">
    <citation type="submission" date="2020-09" db="EMBL/GenBank/DDBJ databases">
        <authorList>
            <person name="Sun Q."/>
            <person name="Kim S."/>
        </authorList>
    </citation>
    <scope>NUCLEOTIDE SEQUENCE</scope>
    <source>
        <strain evidence="2">KCTC 42731</strain>
    </source>
</reference>
<dbReference type="PROSITE" id="PS51733">
    <property type="entry name" value="BPL_LPL_CATALYTIC"/>
    <property type="match status" value="1"/>
</dbReference>
<name>A0A919BRG0_9GAMM</name>
<dbReference type="InterPro" id="IPR045864">
    <property type="entry name" value="aa-tRNA-synth_II/BPL/LPL"/>
</dbReference>
<keyword evidence="3" id="KW-1185">Reference proteome</keyword>
<dbReference type="EMBL" id="BNCK01000011">
    <property type="protein sequence ID" value="GHG05362.1"/>
    <property type="molecule type" value="Genomic_DNA"/>
</dbReference>
<keyword evidence="2" id="KW-0436">Ligase</keyword>
<feature type="domain" description="BPL/LPL catalytic" evidence="1">
    <location>
        <begin position="33"/>
        <end position="221"/>
    </location>
</feature>
<proteinExistence type="predicted"/>
<evidence type="ECO:0000313" key="3">
    <source>
        <dbReference type="Proteomes" id="UP000623842"/>
    </source>
</evidence>
<comment type="caution">
    <text evidence="2">The sequence shown here is derived from an EMBL/GenBank/DDBJ whole genome shotgun (WGS) entry which is preliminary data.</text>
</comment>
<dbReference type="AlphaFoldDB" id="A0A919BRG0"/>
<dbReference type="RefSeq" id="WP_189774107.1">
    <property type="nucleotide sequence ID" value="NZ_BNCK01000011.1"/>
</dbReference>
<sequence>MNKQRNRIVRLKQTSVEHVFEKETLLLKQLQSGQLDQCLMLWQTDTPTLVLPASSKWPDTDELRSELVNNGWKVISRRTGGAPVPQTKGVINLSHMYVWPKETPYSIPVAYENLCQVLCGFFASYGLSTQVHATPYSYCDGDYNININQQKIVGTAQRVLLKSGGDKVVLAQACILIDDDLNELVKPVNTCYALSGNEERVKAKVHTCLFDHIDEKPSIDNLFQGITQAFIDSELYK</sequence>
<dbReference type="SUPFAM" id="SSF55681">
    <property type="entry name" value="Class II aaRS and biotin synthetases"/>
    <property type="match status" value="1"/>
</dbReference>
<dbReference type="PANTHER" id="PTHR43679">
    <property type="entry name" value="OCTANOYLTRANSFERASE LIPM-RELATED"/>
    <property type="match status" value="1"/>
</dbReference>
<dbReference type="InterPro" id="IPR004143">
    <property type="entry name" value="BPL_LPL_catalytic"/>
</dbReference>
<evidence type="ECO:0000259" key="1">
    <source>
        <dbReference type="PROSITE" id="PS51733"/>
    </source>
</evidence>
<dbReference type="Pfam" id="PF21948">
    <property type="entry name" value="LplA-B_cat"/>
    <property type="match status" value="1"/>
</dbReference>
<reference evidence="2" key="1">
    <citation type="journal article" date="2014" name="Int. J. Syst. Evol. Microbiol.">
        <title>Complete genome sequence of Corynebacterium casei LMG S-19264T (=DSM 44701T), isolated from a smear-ripened cheese.</title>
        <authorList>
            <consortium name="US DOE Joint Genome Institute (JGI-PGF)"/>
            <person name="Walter F."/>
            <person name="Albersmeier A."/>
            <person name="Kalinowski J."/>
            <person name="Ruckert C."/>
        </authorList>
    </citation>
    <scope>NUCLEOTIDE SEQUENCE</scope>
    <source>
        <strain evidence="2">KCTC 42731</strain>
    </source>
</reference>
<dbReference type="GO" id="GO:0016874">
    <property type="term" value="F:ligase activity"/>
    <property type="evidence" value="ECO:0007669"/>
    <property type="project" value="UniProtKB-KW"/>
</dbReference>
<dbReference type="Gene3D" id="3.30.930.10">
    <property type="entry name" value="Bira Bifunctional Protein, Domain 2"/>
    <property type="match status" value="1"/>
</dbReference>
<evidence type="ECO:0000313" key="2">
    <source>
        <dbReference type="EMBL" id="GHG05362.1"/>
    </source>
</evidence>
<dbReference type="Proteomes" id="UP000623842">
    <property type="component" value="Unassembled WGS sequence"/>
</dbReference>
<accession>A0A919BRG0</accession>
<dbReference type="PANTHER" id="PTHR43679:SF2">
    <property type="entry name" value="OCTANOYL-[GCVH]:PROTEIN N-OCTANOYLTRANSFERASE"/>
    <property type="match status" value="1"/>
</dbReference>
<gene>
    <name evidence="2" type="ORF">GCM10017161_38700</name>
</gene>